<evidence type="ECO:0000256" key="6">
    <source>
        <dbReference type="PROSITE-ProRule" id="PRU00169"/>
    </source>
</evidence>
<keyword evidence="3" id="KW-0805">Transcription regulation</keyword>
<dbReference type="PROSITE" id="PS50110">
    <property type="entry name" value="RESPONSE_REGULATORY"/>
    <property type="match status" value="1"/>
</dbReference>
<dbReference type="RefSeq" id="WP_171323633.1">
    <property type="nucleotide sequence ID" value="NZ_JABFBC010000001.1"/>
</dbReference>
<dbReference type="Pfam" id="PF00072">
    <property type="entry name" value="Response_reg"/>
    <property type="match status" value="1"/>
</dbReference>
<accession>A0A849L1J9</accession>
<dbReference type="CDD" id="cd17574">
    <property type="entry name" value="REC_OmpR"/>
    <property type="match status" value="1"/>
</dbReference>
<keyword evidence="4" id="KW-0238">DNA-binding</keyword>
<comment type="caution">
    <text evidence="8">The sequence shown here is derived from an EMBL/GenBank/DDBJ whole genome shotgun (WGS) entry which is preliminary data.</text>
</comment>
<evidence type="ECO:0000259" key="7">
    <source>
        <dbReference type="PROSITE" id="PS50110"/>
    </source>
</evidence>
<evidence type="ECO:0000313" key="8">
    <source>
        <dbReference type="EMBL" id="NNU80135.1"/>
    </source>
</evidence>
<dbReference type="GO" id="GO:0000976">
    <property type="term" value="F:transcription cis-regulatory region binding"/>
    <property type="evidence" value="ECO:0007669"/>
    <property type="project" value="TreeGrafter"/>
</dbReference>
<dbReference type="InterPro" id="IPR039420">
    <property type="entry name" value="WalR-like"/>
</dbReference>
<evidence type="ECO:0000313" key="9">
    <source>
        <dbReference type="Proteomes" id="UP000572377"/>
    </source>
</evidence>
<dbReference type="SUPFAM" id="SSF52172">
    <property type="entry name" value="CheY-like"/>
    <property type="match status" value="1"/>
</dbReference>
<name>A0A849L1J9_9RHOB</name>
<dbReference type="GO" id="GO:0006355">
    <property type="term" value="P:regulation of DNA-templated transcription"/>
    <property type="evidence" value="ECO:0007669"/>
    <property type="project" value="TreeGrafter"/>
</dbReference>
<evidence type="ECO:0000256" key="1">
    <source>
        <dbReference type="ARBA" id="ARBA00022553"/>
    </source>
</evidence>
<organism evidence="8 9">
    <name type="scientific">Halovulum dunhuangense</name>
    <dbReference type="NCBI Taxonomy" id="1505036"/>
    <lineage>
        <taxon>Bacteria</taxon>
        <taxon>Pseudomonadati</taxon>
        <taxon>Pseudomonadota</taxon>
        <taxon>Alphaproteobacteria</taxon>
        <taxon>Rhodobacterales</taxon>
        <taxon>Paracoccaceae</taxon>
        <taxon>Halovulum</taxon>
    </lineage>
</organism>
<evidence type="ECO:0000256" key="5">
    <source>
        <dbReference type="ARBA" id="ARBA00023163"/>
    </source>
</evidence>
<evidence type="ECO:0000256" key="3">
    <source>
        <dbReference type="ARBA" id="ARBA00023015"/>
    </source>
</evidence>
<dbReference type="PANTHER" id="PTHR48111">
    <property type="entry name" value="REGULATOR OF RPOS"/>
    <property type="match status" value="1"/>
</dbReference>
<feature type="modified residue" description="4-aspartylphosphate" evidence="6">
    <location>
        <position position="56"/>
    </location>
</feature>
<keyword evidence="5" id="KW-0804">Transcription</keyword>
<dbReference type="AlphaFoldDB" id="A0A849L1J9"/>
<dbReference type="SMART" id="SM00448">
    <property type="entry name" value="REC"/>
    <property type="match status" value="1"/>
</dbReference>
<keyword evidence="2" id="KW-0902">Two-component regulatory system</keyword>
<dbReference type="Gene3D" id="3.40.50.2300">
    <property type="match status" value="1"/>
</dbReference>
<dbReference type="Proteomes" id="UP000572377">
    <property type="component" value="Unassembled WGS sequence"/>
</dbReference>
<dbReference type="GO" id="GO:0000156">
    <property type="term" value="F:phosphorelay response regulator activity"/>
    <property type="evidence" value="ECO:0007669"/>
    <property type="project" value="TreeGrafter"/>
</dbReference>
<dbReference type="EMBL" id="JABFBC010000001">
    <property type="protein sequence ID" value="NNU80135.1"/>
    <property type="molecule type" value="Genomic_DNA"/>
</dbReference>
<proteinExistence type="predicted"/>
<protein>
    <submittedName>
        <fullName evidence="8">Response regulator</fullName>
    </submittedName>
</protein>
<dbReference type="InterPro" id="IPR011006">
    <property type="entry name" value="CheY-like_superfamily"/>
</dbReference>
<reference evidence="8 9" key="1">
    <citation type="submission" date="2020-05" db="EMBL/GenBank/DDBJ databases">
        <title>Gimesia benthica sp. nov., a novel planctomycete isolated from a deep-sea water sample of the Northwest Indian Ocean.</title>
        <authorList>
            <person name="Wang J."/>
            <person name="Ruan C."/>
            <person name="Song L."/>
            <person name="Zhu Y."/>
            <person name="Li A."/>
            <person name="Zheng X."/>
            <person name="Wang L."/>
            <person name="Lu Z."/>
            <person name="Huang Y."/>
            <person name="Du W."/>
            <person name="Zhou Y."/>
            <person name="Huang L."/>
            <person name="Dai X."/>
        </authorList>
    </citation>
    <scope>NUCLEOTIDE SEQUENCE [LARGE SCALE GENOMIC DNA]</scope>
    <source>
        <strain evidence="8 9">YYQ-30</strain>
    </source>
</reference>
<dbReference type="PANTHER" id="PTHR48111:SF1">
    <property type="entry name" value="TWO-COMPONENT RESPONSE REGULATOR ORR33"/>
    <property type="match status" value="1"/>
</dbReference>
<gene>
    <name evidence="8" type="ORF">HMH01_06755</name>
</gene>
<dbReference type="GO" id="GO:0032993">
    <property type="term" value="C:protein-DNA complex"/>
    <property type="evidence" value="ECO:0007669"/>
    <property type="project" value="TreeGrafter"/>
</dbReference>
<dbReference type="InterPro" id="IPR001789">
    <property type="entry name" value="Sig_transdc_resp-reg_receiver"/>
</dbReference>
<keyword evidence="1 6" id="KW-0597">Phosphoprotein</keyword>
<evidence type="ECO:0000256" key="2">
    <source>
        <dbReference type="ARBA" id="ARBA00023012"/>
    </source>
</evidence>
<evidence type="ECO:0000256" key="4">
    <source>
        <dbReference type="ARBA" id="ARBA00023125"/>
    </source>
</evidence>
<keyword evidence="9" id="KW-1185">Reference proteome</keyword>
<feature type="domain" description="Response regulatory" evidence="7">
    <location>
        <begin position="4"/>
        <end position="123"/>
    </location>
</feature>
<sequence length="124" mass="13908">MDRKIVIAEDEAYLRLLIQQSIEELEDEGVEIFVAQDGPGALALIEREAPQLILLDVMMPGMNGFEVCERVRANRDLPQPYIILLTAKGQEYDKIRGTEAGADRYMTKPFNPDDLLDAARAVVC</sequence>
<dbReference type="GO" id="GO:0005829">
    <property type="term" value="C:cytosol"/>
    <property type="evidence" value="ECO:0007669"/>
    <property type="project" value="TreeGrafter"/>
</dbReference>